<feature type="transmembrane region" description="Helical" evidence="13">
    <location>
        <begin position="134"/>
        <end position="154"/>
    </location>
</feature>
<dbReference type="Proteomes" id="UP001556692">
    <property type="component" value="Unassembled WGS sequence"/>
</dbReference>
<dbReference type="Pfam" id="PF01292">
    <property type="entry name" value="Ni_hydr_CYTB"/>
    <property type="match status" value="1"/>
</dbReference>
<keyword evidence="8" id="KW-0249">Electron transport</keyword>
<keyword evidence="7" id="KW-0479">Metal-binding</keyword>
<evidence type="ECO:0000256" key="8">
    <source>
        <dbReference type="ARBA" id="ARBA00022982"/>
    </source>
</evidence>
<evidence type="ECO:0000256" key="1">
    <source>
        <dbReference type="ARBA" id="ARBA00001970"/>
    </source>
</evidence>
<keyword evidence="5" id="KW-0349">Heme</keyword>
<dbReference type="InterPro" id="IPR052168">
    <property type="entry name" value="Cytochrome_b561_oxidase"/>
</dbReference>
<evidence type="ECO:0000256" key="2">
    <source>
        <dbReference type="ARBA" id="ARBA00004651"/>
    </source>
</evidence>
<keyword evidence="10" id="KW-0408">Iron</keyword>
<evidence type="ECO:0000259" key="14">
    <source>
        <dbReference type="Pfam" id="PF01292"/>
    </source>
</evidence>
<reference evidence="15 16" key="1">
    <citation type="submission" date="2024-05" db="EMBL/GenBank/DDBJ databases">
        <authorList>
            <person name="Jiang F."/>
        </authorList>
    </citation>
    <scope>NUCLEOTIDE SEQUENCE [LARGE SCALE GENOMIC DNA]</scope>
    <source>
        <strain evidence="15 16">LZ166</strain>
    </source>
</reference>
<accession>A0ABV3SK27</accession>
<gene>
    <name evidence="15" type="ORF">ABGN05_15800</name>
</gene>
<comment type="subcellular location">
    <subcellularLocation>
        <location evidence="2">Cell membrane</location>
        <topology evidence="2">Multi-pass membrane protein</topology>
    </subcellularLocation>
</comment>
<keyword evidence="11 13" id="KW-0472">Membrane</keyword>
<evidence type="ECO:0000256" key="7">
    <source>
        <dbReference type="ARBA" id="ARBA00022723"/>
    </source>
</evidence>
<keyword evidence="4" id="KW-1003">Cell membrane</keyword>
<evidence type="ECO:0000256" key="11">
    <source>
        <dbReference type="ARBA" id="ARBA00023136"/>
    </source>
</evidence>
<evidence type="ECO:0000256" key="12">
    <source>
        <dbReference type="ARBA" id="ARBA00037975"/>
    </source>
</evidence>
<dbReference type="EMBL" id="JBDPGJ010000003">
    <property type="protein sequence ID" value="MEX0407129.1"/>
    <property type="molecule type" value="Genomic_DNA"/>
</dbReference>
<keyword evidence="6 13" id="KW-0812">Transmembrane</keyword>
<keyword evidence="16" id="KW-1185">Reference proteome</keyword>
<protein>
    <submittedName>
        <fullName evidence="15">Cytochrome b</fullName>
    </submittedName>
</protein>
<keyword evidence="9 13" id="KW-1133">Transmembrane helix</keyword>
<evidence type="ECO:0000256" key="3">
    <source>
        <dbReference type="ARBA" id="ARBA00022448"/>
    </source>
</evidence>
<evidence type="ECO:0000313" key="16">
    <source>
        <dbReference type="Proteomes" id="UP001556692"/>
    </source>
</evidence>
<feature type="transmembrane region" description="Helical" evidence="13">
    <location>
        <begin position="55"/>
        <end position="75"/>
    </location>
</feature>
<dbReference type="Gene3D" id="1.20.950.20">
    <property type="entry name" value="Transmembrane di-heme cytochromes, Chain C"/>
    <property type="match status" value="1"/>
</dbReference>
<feature type="domain" description="Cytochrome b561 bacterial/Ni-hydrogenase" evidence="14">
    <location>
        <begin position="9"/>
        <end position="164"/>
    </location>
</feature>
<proteinExistence type="inferred from homology"/>
<evidence type="ECO:0000256" key="6">
    <source>
        <dbReference type="ARBA" id="ARBA00022692"/>
    </source>
</evidence>
<dbReference type="PANTHER" id="PTHR30529">
    <property type="entry name" value="CYTOCHROME B561"/>
    <property type="match status" value="1"/>
</dbReference>
<comment type="caution">
    <text evidence="15">The sequence shown here is derived from an EMBL/GenBank/DDBJ whole genome shotgun (WGS) entry which is preliminary data.</text>
</comment>
<dbReference type="PANTHER" id="PTHR30529:SF1">
    <property type="entry name" value="CYTOCHROME B561 HOMOLOG 2"/>
    <property type="match status" value="1"/>
</dbReference>
<organism evidence="15 16">
    <name type="scientific">Aquibium pacificus</name>
    <dbReference type="NCBI Taxonomy" id="3153579"/>
    <lineage>
        <taxon>Bacteria</taxon>
        <taxon>Pseudomonadati</taxon>
        <taxon>Pseudomonadota</taxon>
        <taxon>Alphaproteobacteria</taxon>
        <taxon>Hyphomicrobiales</taxon>
        <taxon>Phyllobacteriaceae</taxon>
        <taxon>Aquibium</taxon>
    </lineage>
</organism>
<evidence type="ECO:0000256" key="5">
    <source>
        <dbReference type="ARBA" id="ARBA00022617"/>
    </source>
</evidence>
<sequence length="171" mass="18352">MSVARPAGYTTAQIILHWVIAALFVFQLVFGEDIVSAYRAYRQGATPTDAAIFDANIHVYIGLTVLVLAAIRLILRFRYGAPPAPAGESNVQKAIAHTAHAVLYLAIFGMPISGAIAWFGGIPEAGEVHELAKPVLIAVVVIHAAGALWQHFVAKTDVLTRMVKPRSDARA</sequence>
<evidence type="ECO:0000256" key="10">
    <source>
        <dbReference type="ARBA" id="ARBA00023004"/>
    </source>
</evidence>
<name>A0ABV3SK27_9HYPH</name>
<dbReference type="RefSeq" id="WP_367954998.1">
    <property type="nucleotide sequence ID" value="NZ_JBDPGJ010000003.1"/>
</dbReference>
<comment type="similarity">
    <text evidence="12">Belongs to the cytochrome b561 family.</text>
</comment>
<evidence type="ECO:0000313" key="15">
    <source>
        <dbReference type="EMBL" id="MEX0407129.1"/>
    </source>
</evidence>
<dbReference type="InterPro" id="IPR016174">
    <property type="entry name" value="Di-haem_cyt_TM"/>
</dbReference>
<dbReference type="InterPro" id="IPR011577">
    <property type="entry name" value="Cyt_b561_bac/Ni-Hgenase"/>
</dbReference>
<evidence type="ECO:0000256" key="9">
    <source>
        <dbReference type="ARBA" id="ARBA00022989"/>
    </source>
</evidence>
<keyword evidence="3" id="KW-0813">Transport</keyword>
<dbReference type="SUPFAM" id="SSF81342">
    <property type="entry name" value="Transmembrane di-heme cytochromes"/>
    <property type="match status" value="1"/>
</dbReference>
<evidence type="ECO:0000256" key="13">
    <source>
        <dbReference type="SAM" id="Phobius"/>
    </source>
</evidence>
<feature type="transmembrane region" description="Helical" evidence="13">
    <location>
        <begin position="102"/>
        <end position="122"/>
    </location>
</feature>
<comment type="cofactor">
    <cofactor evidence="1">
        <name>heme b</name>
        <dbReference type="ChEBI" id="CHEBI:60344"/>
    </cofactor>
</comment>
<evidence type="ECO:0000256" key="4">
    <source>
        <dbReference type="ARBA" id="ARBA00022475"/>
    </source>
</evidence>